<dbReference type="InterPro" id="IPR044998">
    <property type="entry name" value="Timeless"/>
</dbReference>
<feature type="region of interest" description="Disordered" evidence="4">
    <location>
        <begin position="479"/>
        <end position="504"/>
    </location>
</feature>
<organism evidence="6 7">
    <name type="scientific">Ditylenchus destructor</name>
    <dbReference type="NCBI Taxonomy" id="166010"/>
    <lineage>
        <taxon>Eukaryota</taxon>
        <taxon>Metazoa</taxon>
        <taxon>Ecdysozoa</taxon>
        <taxon>Nematoda</taxon>
        <taxon>Chromadorea</taxon>
        <taxon>Rhabditida</taxon>
        <taxon>Tylenchina</taxon>
        <taxon>Tylenchomorpha</taxon>
        <taxon>Sphaerularioidea</taxon>
        <taxon>Anguinidae</taxon>
        <taxon>Anguininae</taxon>
        <taxon>Ditylenchus</taxon>
    </lineage>
</organism>
<feature type="domain" description="Timeless N-terminal" evidence="5">
    <location>
        <begin position="84"/>
        <end position="214"/>
    </location>
</feature>
<dbReference type="GO" id="GO:0003677">
    <property type="term" value="F:DNA binding"/>
    <property type="evidence" value="ECO:0007669"/>
    <property type="project" value="TreeGrafter"/>
</dbReference>
<dbReference type="GO" id="GO:0000076">
    <property type="term" value="P:DNA replication checkpoint signaling"/>
    <property type="evidence" value="ECO:0007669"/>
    <property type="project" value="TreeGrafter"/>
</dbReference>
<feature type="compositionally biased region" description="Basic and acidic residues" evidence="4">
    <location>
        <begin position="492"/>
        <end position="504"/>
    </location>
</feature>
<evidence type="ECO:0000256" key="1">
    <source>
        <dbReference type="ARBA" id="ARBA00004123"/>
    </source>
</evidence>
<feature type="region of interest" description="Disordered" evidence="4">
    <location>
        <begin position="258"/>
        <end position="277"/>
    </location>
</feature>
<dbReference type="Pfam" id="PF04821">
    <property type="entry name" value="TIMELESS"/>
    <property type="match status" value="2"/>
</dbReference>
<evidence type="ECO:0000313" key="6">
    <source>
        <dbReference type="EMBL" id="KAI1726545.1"/>
    </source>
</evidence>
<keyword evidence="3" id="KW-0131">Cell cycle</keyword>
<feature type="compositionally biased region" description="Basic residues" evidence="4">
    <location>
        <begin position="258"/>
        <end position="270"/>
    </location>
</feature>
<dbReference type="GO" id="GO:0006281">
    <property type="term" value="P:DNA repair"/>
    <property type="evidence" value="ECO:0007669"/>
    <property type="project" value="TreeGrafter"/>
</dbReference>
<protein>
    <submittedName>
        <fullName evidence="6">Timeless protein domain-containing protein</fullName>
    </submittedName>
</protein>
<name>A0AAD4NEA0_9BILA</name>
<sequence>MIEKLVQATISSLGYLENGVYFREPDCFDNIRDLIRLLHQDDKNKHTVRRICAERNIVKNDLVPILKSDDISDELFDATLRAKTYFDQEWEDRSEKQKLVVERTFVLIRYVFAIGAEGGHIKVSEADKRTKQKVLLNFFESDFPSLLLRLAQSPMEKEFGLHVLSIIALIFKNFDPPSLAMSETELRFKTKEKLEAKLSTLVESKKQEELSLRRVSQRSFLRGSFAMKGVKALNTDNDLVLKKSPAVGNLSPLERLSKRKKSATVRKNRRVSNLEDSELENAPNVNSQLLSAVKDFCMQFLDEYYNKLMRTTRDMAFSGGRSLTHKYSEIYFLSLTSFMMQFARLSKYPVGKVSSTFSTEFFYHVLSFVNSEVENMKLDRENIKTHALKLQYTVSVYRELIMMLHVLMNDEKQQELFKMLCDHIFQLEEYRDLGYSLLGNLTATSVTKRMLEDLILANHYYLHIIETVNKRGELKAIKKAKRRKRKSKREQKKSEKSRKINDKPLSESALEEIWTEIAANLSSCLMGEIESNEEISPINALLDVDDEQHQAFAMLHIQSALRNKCVTDAVGLYRTSRILWPETGVFGEEDIMPENEFLEMNQLFHMELQEVAAAYKESMLKAYGPEKENNADTQNEDNEEFGSEASDDEIMDEHSRYEVSEVPFDFEEYVGYFSKPHMLLWYIFLLKKFETNSVELNKSLLKILHRIAFELKRPVRLYMASLFRIFDRVNKIISRVPEEDRKEHKFYDLYQFGFHLFKKFLKHYKDQGSLLICELLFTKTFCDEVEIEDSKAK</sequence>
<dbReference type="AlphaFoldDB" id="A0AAD4NEA0"/>
<feature type="domain" description="Timeless N-terminal" evidence="5">
    <location>
        <begin position="21"/>
        <end position="80"/>
    </location>
</feature>
<keyword evidence="7" id="KW-1185">Reference proteome</keyword>
<gene>
    <name evidence="6" type="ORF">DdX_03267</name>
</gene>
<feature type="region of interest" description="Disordered" evidence="4">
    <location>
        <begin position="626"/>
        <end position="648"/>
    </location>
</feature>
<dbReference type="Proteomes" id="UP001201812">
    <property type="component" value="Unassembled WGS sequence"/>
</dbReference>
<evidence type="ECO:0000256" key="3">
    <source>
        <dbReference type="ARBA" id="ARBA00023306"/>
    </source>
</evidence>
<evidence type="ECO:0000256" key="4">
    <source>
        <dbReference type="SAM" id="MobiDB-lite"/>
    </source>
</evidence>
<feature type="compositionally biased region" description="Acidic residues" evidence="4">
    <location>
        <begin position="634"/>
        <end position="648"/>
    </location>
</feature>
<evidence type="ECO:0000313" key="7">
    <source>
        <dbReference type="Proteomes" id="UP001201812"/>
    </source>
</evidence>
<accession>A0AAD4NEA0</accession>
<dbReference type="GO" id="GO:0031298">
    <property type="term" value="C:replication fork protection complex"/>
    <property type="evidence" value="ECO:0007669"/>
    <property type="project" value="TreeGrafter"/>
</dbReference>
<dbReference type="PANTHER" id="PTHR22940">
    <property type="entry name" value="TIMEOUT/TIMELESS-2"/>
    <property type="match status" value="1"/>
</dbReference>
<feature type="compositionally biased region" description="Basic residues" evidence="4">
    <location>
        <begin position="479"/>
        <end position="491"/>
    </location>
</feature>
<evidence type="ECO:0000256" key="2">
    <source>
        <dbReference type="ARBA" id="ARBA00023242"/>
    </source>
</evidence>
<comment type="subcellular location">
    <subcellularLocation>
        <location evidence="1">Nucleus</location>
    </subcellularLocation>
</comment>
<dbReference type="InterPro" id="IPR006906">
    <property type="entry name" value="Timeless_N"/>
</dbReference>
<proteinExistence type="predicted"/>
<dbReference type="GO" id="GO:0043111">
    <property type="term" value="P:replication fork arrest"/>
    <property type="evidence" value="ECO:0007669"/>
    <property type="project" value="TreeGrafter"/>
</dbReference>
<reference evidence="6" key="1">
    <citation type="submission" date="2022-01" db="EMBL/GenBank/DDBJ databases">
        <title>Genome Sequence Resource for Two Populations of Ditylenchus destructor, the Migratory Endoparasitic Phytonematode.</title>
        <authorList>
            <person name="Zhang H."/>
            <person name="Lin R."/>
            <person name="Xie B."/>
        </authorList>
    </citation>
    <scope>NUCLEOTIDE SEQUENCE</scope>
    <source>
        <strain evidence="6">BazhouSP</strain>
    </source>
</reference>
<dbReference type="PANTHER" id="PTHR22940:SF4">
    <property type="entry name" value="PROTEIN TIMELESS HOMOLOG"/>
    <property type="match status" value="1"/>
</dbReference>
<dbReference type="EMBL" id="JAKKPZ010000002">
    <property type="protein sequence ID" value="KAI1726545.1"/>
    <property type="molecule type" value="Genomic_DNA"/>
</dbReference>
<comment type="caution">
    <text evidence="6">The sequence shown here is derived from an EMBL/GenBank/DDBJ whole genome shotgun (WGS) entry which is preliminary data.</text>
</comment>
<keyword evidence="2" id="KW-0539">Nucleus</keyword>
<evidence type="ECO:0000259" key="5">
    <source>
        <dbReference type="Pfam" id="PF04821"/>
    </source>
</evidence>